<dbReference type="Gene3D" id="3.40.630.30">
    <property type="match status" value="1"/>
</dbReference>
<dbReference type="InterPro" id="IPR000182">
    <property type="entry name" value="GNAT_dom"/>
</dbReference>
<gene>
    <name evidence="4" type="ORF">FB388_6224</name>
</gene>
<accession>A0A543FYS2</accession>
<evidence type="ECO:0000313" key="5">
    <source>
        <dbReference type="Proteomes" id="UP000319818"/>
    </source>
</evidence>
<comment type="caution">
    <text evidence="4">The sequence shown here is derived from an EMBL/GenBank/DDBJ whole genome shotgun (WGS) entry which is preliminary data.</text>
</comment>
<keyword evidence="2" id="KW-0012">Acyltransferase</keyword>
<evidence type="ECO:0000256" key="1">
    <source>
        <dbReference type="ARBA" id="ARBA00022679"/>
    </source>
</evidence>
<evidence type="ECO:0000259" key="3">
    <source>
        <dbReference type="PROSITE" id="PS51186"/>
    </source>
</evidence>
<dbReference type="PROSITE" id="PS51186">
    <property type="entry name" value="GNAT"/>
    <property type="match status" value="1"/>
</dbReference>
<feature type="domain" description="N-acetyltransferase" evidence="3">
    <location>
        <begin position="1"/>
        <end position="164"/>
    </location>
</feature>
<evidence type="ECO:0000313" key="4">
    <source>
        <dbReference type="EMBL" id="TQM38972.1"/>
    </source>
</evidence>
<dbReference type="SUPFAM" id="SSF55729">
    <property type="entry name" value="Acyl-CoA N-acyltransferases (Nat)"/>
    <property type="match status" value="1"/>
</dbReference>
<reference evidence="4 5" key="1">
    <citation type="submission" date="2019-06" db="EMBL/GenBank/DDBJ databases">
        <title>Sequencing the genomes of 1000 actinobacteria strains.</title>
        <authorList>
            <person name="Klenk H.-P."/>
        </authorList>
    </citation>
    <scope>NUCLEOTIDE SEQUENCE [LARGE SCALE GENOMIC DNA]</scope>
    <source>
        <strain evidence="4 5">DSM 45511</strain>
    </source>
</reference>
<dbReference type="EMBL" id="VFPH01000002">
    <property type="protein sequence ID" value="TQM38972.1"/>
    <property type="molecule type" value="Genomic_DNA"/>
</dbReference>
<proteinExistence type="predicted"/>
<dbReference type="InterPro" id="IPR016181">
    <property type="entry name" value="Acyl_CoA_acyltransferase"/>
</dbReference>
<evidence type="ECO:0000256" key="2">
    <source>
        <dbReference type="ARBA" id="ARBA00023315"/>
    </source>
</evidence>
<keyword evidence="5" id="KW-1185">Reference proteome</keyword>
<dbReference type="GO" id="GO:0016747">
    <property type="term" value="F:acyltransferase activity, transferring groups other than amino-acyl groups"/>
    <property type="evidence" value="ECO:0007669"/>
    <property type="project" value="InterPro"/>
</dbReference>
<dbReference type="PANTHER" id="PTHR43072:SF23">
    <property type="entry name" value="UPF0039 PROTEIN C11D3.02C"/>
    <property type="match status" value="1"/>
</dbReference>
<dbReference type="PANTHER" id="PTHR43072">
    <property type="entry name" value="N-ACETYLTRANSFERASE"/>
    <property type="match status" value="1"/>
</dbReference>
<dbReference type="AlphaFoldDB" id="A0A543FYS2"/>
<organism evidence="4 5">
    <name type="scientific">Pseudonocardia cypriaca</name>
    <dbReference type="NCBI Taxonomy" id="882449"/>
    <lineage>
        <taxon>Bacteria</taxon>
        <taxon>Bacillati</taxon>
        <taxon>Actinomycetota</taxon>
        <taxon>Actinomycetes</taxon>
        <taxon>Pseudonocardiales</taxon>
        <taxon>Pseudonocardiaceae</taxon>
        <taxon>Pseudonocardia</taxon>
    </lineage>
</organism>
<dbReference type="RefSeq" id="WP_211362279.1">
    <property type="nucleotide sequence ID" value="NZ_VFPH01000002.1"/>
</dbReference>
<name>A0A543FYS2_9PSEU</name>
<protein>
    <submittedName>
        <fullName evidence="4">Phosphinothricin acetyltransferase</fullName>
    </submittedName>
</protein>
<keyword evidence="1 4" id="KW-0808">Transferase</keyword>
<dbReference type="Proteomes" id="UP000319818">
    <property type="component" value="Unassembled WGS sequence"/>
</dbReference>
<sequence length="174" mass="19212">MKVRAATEGDAAACAAIYAPYVTDTAITFEIEPPTADQLAARIAAAERTHAWLVLENLEDSRVVGYAYAGPYKERPAYRWSCEVSIYLETGLRRTGGGRALYEALFARLVERGYRTAVAGMTLPNEASAGLHRALGFEPVGTYRRVGWKHGRWHDVAWMQRTLAEGGDPPVEPR</sequence>
<dbReference type="Pfam" id="PF13420">
    <property type="entry name" value="Acetyltransf_4"/>
    <property type="match status" value="1"/>
</dbReference>